<feature type="transmembrane region" description="Helical" evidence="1">
    <location>
        <begin position="29"/>
        <end position="53"/>
    </location>
</feature>
<feature type="transmembrane region" description="Helical" evidence="1">
    <location>
        <begin position="60"/>
        <end position="82"/>
    </location>
</feature>
<keyword evidence="1" id="KW-0812">Transmembrane</keyword>
<keyword evidence="1" id="KW-1133">Transmembrane helix</keyword>
<evidence type="ECO:0000313" key="2">
    <source>
        <dbReference type="EMBL" id="CAD2071001.1"/>
    </source>
</evidence>
<evidence type="ECO:0000313" key="3">
    <source>
        <dbReference type="Proteomes" id="UP000589351"/>
    </source>
</evidence>
<name>A0A6V7R0X4_9STAP</name>
<evidence type="ECO:0000256" key="1">
    <source>
        <dbReference type="SAM" id="Phobius"/>
    </source>
</evidence>
<organism evidence="2 3">
    <name type="scientific">Jeotgalicoccus meleagridis</name>
    <dbReference type="NCBI Taxonomy" id="2759181"/>
    <lineage>
        <taxon>Bacteria</taxon>
        <taxon>Bacillati</taxon>
        <taxon>Bacillota</taxon>
        <taxon>Bacilli</taxon>
        <taxon>Bacillales</taxon>
        <taxon>Staphylococcaceae</taxon>
        <taxon>Jeotgalicoccus</taxon>
    </lineage>
</organism>
<protein>
    <submittedName>
        <fullName evidence="2">Uncharacterized protein</fullName>
    </submittedName>
</protein>
<keyword evidence="1" id="KW-0472">Membrane</keyword>
<dbReference type="RefSeq" id="WP_183369193.1">
    <property type="nucleotide sequence ID" value="NZ_CAJEWD010000003.1"/>
</dbReference>
<keyword evidence="3" id="KW-1185">Reference proteome</keyword>
<sequence length="83" mass="9421">MKKILLVLLSAFNIYSIFNITLNYQHDDLIALLSTRIIILAISFIIPILYFIIGSNKKTTIILSIISIITALIHFLTIALIYI</sequence>
<dbReference type="AlphaFoldDB" id="A0A6V7R0X4"/>
<comment type="caution">
    <text evidence="2">The sequence shown here is derived from an EMBL/GenBank/DDBJ whole genome shotgun (WGS) entry which is preliminary data.</text>
</comment>
<dbReference type="EMBL" id="CAJEWD010000003">
    <property type="protein sequence ID" value="CAD2071001.1"/>
    <property type="molecule type" value="Genomic_DNA"/>
</dbReference>
<reference evidence="2 3" key="1">
    <citation type="submission" date="2020-07" db="EMBL/GenBank/DDBJ databases">
        <authorList>
            <person name="Criscuolo A."/>
        </authorList>
    </citation>
    <scope>NUCLEOTIDE SEQUENCE [LARGE SCALE GENOMIC DNA]</scope>
    <source>
        <strain evidence="2">CIP111649</strain>
    </source>
</reference>
<accession>A0A6V7R0X4</accession>
<dbReference type="Proteomes" id="UP000589351">
    <property type="component" value="Unassembled WGS sequence"/>
</dbReference>
<proteinExistence type="predicted"/>
<gene>
    <name evidence="2" type="ORF">JEODO184_00102</name>
</gene>